<dbReference type="AlphaFoldDB" id="A0A915I5H3"/>
<dbReference type="WBParaSite" id="nRc.2.0.1.t09011-RA">
    <property type="protein sequence ID" value="nRc.2.0.1.t09011-RA"/>
    <property type="gene ID" value="nRc.2.0.1.g09011"/>
</dbReference>
<evidence type="ECO:0000256" key="1">
    <source>
        <dbReference type="SAM" id="MobiDB-lite"/>
    </source>
</evidence>
<feature type="region of interest" description="Disordered" evidence="1">
    <location>
        <begin position="1"/>
        <end position="26"/>
    </location>
</feature>
<accession>A0A915I5H3</accession>
<organism evidence="2 3">
    <name type="scientific">Romanomermis culicivorax</name>
    <name type="common">Nematode worm</name>
    <dbReference type="NCBI Taxonomy" id="13658"/>
    <lineage>
        <taxon>Eukaryota</taxon>
        <taxon>Metazoa</taxon>
        <taxon>Ecdysozoa</taxon>
        <taxon>Nematoda</taxon>
        <taxon>Enoplea</taxon>
        <taxon>Dorylaimia</taxon>
        <taxon>Mermithida</taxon>
        <taxon>Mermithoidea</taxon>
        <taxon>Mermithidae</taxon>
        <taxon>Romanomermis</taxon>
    </lineage>
</organism>
<dbReference type="Proteomes" id="UP000887565">
    <property type="component" value="Unplaced"/>
</dbReference>
<reference evidence="3" key="1">
    <citation type="submission" date="2022-11" db="UniProtKB">
        <authorList>
            <consortium name="WormBaseParasite"/>
        </authorList>
    </citation>
    <scope>IDENTIFICATION</scope>
</reference>
<protein>
    <submittedName>
        <fullName evidence="3">Uncharacterized protein</fullName>
    </submittedName>
</protein>
<name>A0A915I5H3_ROMCU</name>
<keyword evidence="2" id="KW-1185">Reference proteome</keyword>
<proteinExistence type="predicted"/>
<evidence type="ECO:0000313" key="2">
    <source>
        <dbReference type="Proteomes" id="UP000887565"/>
    </source>
</evidence>
<evidence type="ECO:0000313" key="3">
    <source>
        <dbReference type="WBParaSite" id="nRc.2.0.1.t09011-RA"/>
    </source>
</evidence>
<sequence>MLTAGDDVPTTFKPLTDEEGNGGGFEVSRTAATVASDKKPKHLLNIKWMKNPKCALCKAELDYKPSKKNYHRCDKQCNRIGSSSLDIWDNLIKSNLVMEDVSNLNKSSHVVALPAMM</sequence>